<accession>A0A917VPW4</accession>
<feature type="region of interest" description="Disordered" evidence="1">
    <location>
        <begin position="1"/>
        <end position="61"/>
    </location>
</feature>
<organism evidence="2 3">
    <name type="scientific">Sphaerisporangium melleum</name>
    <dbReference type="NCBI Taxonomy" id="321316"/>
    <lineage>
        <taxon>Bacteria</taxon>
        <taxon>Bacillati</taxon>
        <taxon>Actinomycetota</taxon>
        <taxon>Actinomycetes</taxon>
        <taxon>Streptosporangiales</taxon>
        <taxon>Streptosporangiaceae</taxon>
        <taxon>Sphaerisporangium</taxon>
    </lineage>
</organism>
<dbReference type="AlphaFoldDB" id="A0A917VPW4"/>
<protein>
    <submittedName>
        <fullName evidence="2">Uncharacterized protein</fullName>
    </submittedName>
</protein>
<reference evidence="2" key="2">
    <citation type="submission" date="2020-09" db="EMBL/GenBank/DDBJ databases">
        <authorList>
            <person name="Sun Q."/>
            <person name="Ohkuma M."/>
        </authorList>
    </citation>
    <scope>NUCLEOTIDE SEQUENCE</scope>
    <source>
        <strain evidence="2">JCM 13064</strain>
    </source>
</reference>
<reference evidence="2" key="1">
    <citation type="journal article" date="2014" name="Int. J. Syst. Evol. Microbiol.">
        <title>Complete genome sequence of Corynebacterium casei LMG S-19264T (=DSM 44701T), isolated from a smear-ripened cheese.</title>
        <authorList>
            <consortium name="US DOE Joint Genome Institute (JGI-PGF)"/>
            <person name="Walter F."/>
            <person name="Albersmeier A."/>
            <person name="Kalinowski J."/>
            <person name="Ruckert C."/>
        </authorList>
    </citation>
    <scope>NUCLEOTIDE SEQUENCE</scope>
    <source>
        <strain evidence="2">JCM 13064</strain>
    </source>
</reference>
<comment type="caution">
    <text evidence="2">The sequence shown here is derived from an EMBL/GenBank/DDBJ whole genome shotgun (WGS) entry which is preliminary data.</text>
</comment>
<evidence type="ECO:0000256" key="1">
    <source>
        <dbReference type="SAM" id="MobiDB-lite"/>
    </source>
</evidence>
<proteinExistence type="predicted"/>
<sequence length="84" mass="8807">MRRPRPRGRRHRDQSGRQATQQDPDRKGGTHMSTDQYAAAPPEPVLDAAPHDTPAPAATGGAAPSALIVLGDLQAPACTDGLCQ</sequence>
<keyword evidence="3" id="KW-1185">Reference proteome</keyword>
<feature type="compositionally biased region" description="Basic residues" evidence="1">
    <location>
        <begin position="1"/>
        <end position="12"/>
    </location>
</feature>
<evidence type="ECO:0000313" key="3">
    <source>
        <dbReference type="Proteomes" id="UP000645217"/>
    </source>
</evidence>
<gene>
    <name evidence="2" type="ORF">GCM10007964_50660</name>
</gene>
<dbReference type="Proteomes" id="UP000645217">
    <property type="component" value="Unassembled WGS sequence"/>
</dbReference>
<name>A0A917VPW4_9ACTN</name>
<feature type="compositionally biased region" description="Low complexity" evidence="1">
    <location>
        <begin position="47"/>
        <end position="61"/>
    </location>
</feature>
<evidence type="ECO:0000313" key="2">
    <source>
        <dbReference type="EMBL" id="GGL02465.1"/>
    </source>
</evidence>
<dbReference type="EMBL" id="BMNT01000029">
    <property type="protein sequence ID" value="GGL02465.1"/>
    <property type="molecule type" value="Genomic_DNA"/>
</dbReference>